<dbReference type="EMBL" id="ODYU01011267">
    <property type="protein sequence ID" value="SOQ56898.1"/>
    <property type="molecule type" value="Genomic_DNA"/>
</dbReference>
<name>A0A2H1WV11_SPOFR</name>
<gene>
    <name evidence="1" type="ORF">SFRICE_017419</name>
</gene>
<reference evidence="1" key="1">
    <citation type="submission" date="2016-07" db="EMBL/GenBank/DDBJ databases">
        <authorList>
            <person name="Bretaudeau A."/>
        </authorList>
    </citation>
    <scope>NUCLEOTIDE SEQUENCE</scope>
    <source>
        <strain evidence="1">Rice</strain>
        <tissue evidence="1">Whole body</tissue>
    </source>
</reference>
<sequence length="178" mass="19739">MVKNKKRNRSSRHDCMCSGFDSRTAQLLCDPQFVVSGLGLIITKLLSVPSTCAGSNKQGDIVTQVLSRFVGSGMAACGVSVIQCTMDCTRTIMSVIITLPHVRTFSFVVGLSLQTYKIMYTLHSGLKEQFVDYTKICFVLKSNPLHVSRLYFYKSVDILKSLLLSLKNTIKTASKNVR</sequence>
<protein>
    <submittedName>
        <fullName evidence="1">SFRICE_017419</fullName>
    </submittedName>
</protein>
<dbReference type="AlphaFoldDB" id="A0A2H1WV11"/>
<evidence type="ECO:0000313" key="1">
    <source>
        <dbReference type="EMBL" id="SOQ56898.1"/>
    </source>
</evidence>
<accession>A0A2H1WV11</accession>
<proteinExistence type="predicted"/>
<organism evidence="1">
    <name type="scientific">Spodoptera frugiperda</name>
    <name type="common">Fall armyworm</name>
    <dbReference type="NCBI Taxonomy" id="7108"/>
    <lineage>
        <taxon>Eukaryota</taxon>
        <taxon>Metazoa</taxon>
        <taxon>Ecdysozoa</taxon>
        <taxon>Arthropoda</taxon>
        <taxon>Hexapoda</taxon>
        <taxon>Insecta</taxon>
        <taxon>Pterygota</taxon>
        <taxon>Neoptera</taxon>
        <taxon>Endopterygota</taxon>
        <taxon>Lepidoptera</taxon>
        <taxon>Glossata</taxon>
        <taxon>Ditrysia</taxon>
        <taxon>Noctuoidea</taxon>
        <taxon>Noctuidae</taxon>
        <taxon>Amphipyrinae</taxon>
        <taxon>Spodoptera</taxon>
    </lineage>
</organism>